<keyword evidence="1" id="KW-0732">Signal</keyword>
<accession>A0A1H6FD84</accession>
<dbReference type="InterPro" id="IPR013783">
    <property type="entry name" value="Ig-like_fold"/>
</dbReference>
<evidence type="ECO:0000256" key="1">
    <source>
        <dbReference type="ARBA" id="ARBA00022729"/>
    </source>
</evidence>
<dbReference type="Gene3D" id="3.40.50.1460">
    <property type="match status" value="1"/>
</dbReference>
<dbReference type="OrthoDB" id="345222at2"/>
<dbReference type="RefSeq" id="WP_103920704.1">
    <property type="nucleotide sequence ID" value="NZ_FMSV02000512.1"/>
</dbReference>
<dbReference type="InterPro" id="IPR028994">
    <property type="entry name" value="Integrin_alpha_N"/>
</dbReference>
<dbReference type="InterPro" id="IPR013320">
    <property type="entry name" value="ConA-like_dom_sf"/>
</dbReference>
<feature type="domain" description="LamG-like jellyroll fold" evidence="3">
    <location>
        <begin position="96"/>
        <end position="231"/>
    </location>
</feature>
<dbReference type="PANTHER" id="PTHR44103:SF1">
    <property type="entry name" value="PROPROTEIN CONVERTASE P"/>
    <property type="match status" value="1"/>
</dbReference>
<dbReference type="EMBL" id="FMSV02000512">
    <property type="protein sequence ID" value="SEH06985.1"/>
    <property type="molecule type" value="Genomic_DNA"/>
</dbReference>
<organism evidence="4 5">
    <name type="scientific">Candidatus Venteria ishoeyi</name>
    <dbReference type="NCBI Taxonomy" id="1899563"/>
    <lineage>
        <taxon>Bacteria</taxon>
        <taxon>Pseudomonadati</taxon>
        <taxon>Pseudomonadota</taxon>
        <taxon>Gammaproteobacteria</taxon>
        <taxon>Thiotrichales</taxon>
        <taxon>Thiotrichaceae</taxon>
        <taxon>Venteria</taxon>
    </lineage>
</organism>
<keyword evidence="2" id="KW-1015">Disulfide bond</keyword>
<dbReference type="Pfam" id="PF13385">
    <property type="entry name" value="Laminin_G_3"/>
    <property type="match status" value="1"/>
</dbReference>
<reference evidence="4 5" key="1">
    <citation type="submission" date="2016-10" db="EMBL/GenBank/DDBJ databases">
        <authorList>
            <person name="de Groot N.N."/>
        </authorList>
    </citation>
    <scope>NUCLEOTIDE SEQUENCE [LARGE SCALE GENOMIC DNA]</scope>
    <source>
        <strain evidence="4">MBHS1</strain>
    </source>
</reference>
<name>A0A1H6FD84_9GAMM</name>
<dbReference type="InterPro" id="IPR059177">
    <property type="entry name" value="GH29D-like_dom"/>
</dbReference>
<dbReference type="SMART" id="SM00560">
    <property type="entry name" value="LamGL"/>
    <property type="match status" value="1"/>
</dbReference>
<sequence>MKILVIFKTIISTYLLFIQSLLYAENLTDAVIDLDNGLVAYYPFNGNANDESGNGHHGTLFRGVNLIEDKEGNQSYNFDGTDDHIEIEHHASLNLDTFTVTFWAYRDFDLRQQLIIAKGDLNEDGFSFLSGGQTFRLNSLNINLNTKFPTKQWVFVVGSVDSYSGKMRFYINSELVGEKDIGDYTISNNLPLTIGIAYSSTGYAGSLYTYGYPFDGKLDNIRVYNRALSQSEIIYLYEIENKDLVYIQPGLTTKEIFTTVDSDETPFNYDVIDLTNESEKYLFLVDIDGDNDQDLFTGGKYINFYENIGSQSTPKFNKDIIFSSIQPNIKNTSAVNVPIFVDIDNDGDFDLFNRLYFYENTGTNIKYNFEQRTGDENPIEKLNFGENVRIILQNENTEPDEIPDIISSHKIQFADIDNDKDFDLISTTFLGSKGSIVILYENIGDKNFSKFEKRLNSSFSKIIKNIKFPNNSYYLNLLFFDIDIDGDLDIFTQDYDHIFLIENIGTPENAEFQINHSKNPFYGLKVNYNDFADLDNDAAPDVIVIGSSKSRPNKSIYFYKNIHFKGNPIPNAGNFTTSQQLDIRCFGCQTIHYTLDGSIPTQDSPAFQTLIDLSQDTSLKFIIVDAEDNVGTVESAEYIIDLKKPELSIQFPTENSIIENIYEFKGTALDPKTSSGSGIERLELTVTNGDFYLTNDPENPLSTTPALLNIIHTGDNWTHKLVTDTLPSGHYTIEARLYDKLGNESQEMVNFMIGKPIFTTLTLDTDKSKILQKDTISITGKLRYFPASQDIDLSGLPILLNITDPDGIQQPPQILHTDAYGNYAPTDIDSFHKAGSYSLQTAFMGQDFFVEAHTKTSHVFVGQSAGYAMLVQGRVSNNEGMEAYNKSLNRIYRTLLDREFTAQDIIYFNYNVEQEGVDARPSKTNIQNHLGKIQTYLNEVAAPFYLLMLDHGSYERFMLGEEEISPQELNAWLTELEAGLNPAALAQPRIIILGACFSGSFISELSKPGRIIISSAAEDEYSYKGLHEADGIRSGEYFIDSLFQFLGKGLNIKTAFTQATQATEHFTHHRSLSANAQNRFNDSAVQHPLLDDNGDAKGSNTFYLNQDEGKYAETVILGAGADYDVSFDGNPAEIQAINDTLFLSSTDTEGPLWLTVNDMRKVEKALIEIRKPADIASLTQRPNATGQSILMLEKRFLSPNLDTNRYEVTYKEFIEPGRYDIFYYVQDATTYKNDPVTGQVIYAGDISTAWQGVVYKNKVNNNPPNLFNLTSPKDNAEIPSFALFDWESSVDPDGNKLTYTLLISDMEDFSSPVYQQTLLDISATIVTDAAQLQDGKNYYWQVWAVDAFGAKMESQIRQFTINNPSVPPGGLSPSIEGDFNLNSSVTLTPVHNVQQTTQDGKQLFVAPAGEYQASFTNGIGETQTIPVTLQSDVVTQVNLWAGQATASFNFSDLSLTIPLIRIDMPHPHWFAADFVYTGTGFVLRNVNPVKPNNILSYVPLDLADINLVSIVKILDRPGLPLYRLGLSLLPESSSDFHFEITMLEPIALQ</sequence>
<dbReference type="SUPFAM" id="SSF49899">
    <property type="entry name" value="Concanavalin A-like lectins/glucanases"/>
    <property type="match status" value="1"/>
</dbReference>
<dbReference type="InterPro" id="IPR036116">
    <property type="entry name" value="FN3_sf"/>
</dbReference>
<evidence type="ECO:0000313" key="4">
    <source>
        <dbReference type="EMBL" id="SEH06985.1"/>
    </source>
</evidence>
<keyword evidence="5" id="KW-1185">Reference proteome</keyword>
<proteinExistence type="predicted"/>
<dbReference type="SUPFAM" id="SSF49265">
    <property type="entry name" value="Fibronectin type III"/>
    <property type="match status" value="1"/>
</dbReference>
<dbReference type="Pfam" id="PF13290">
    <property type="entry name" value="CHB_HEX_C_1"/>
    <property type="match status" value="1"/>
</dbReference>
<dbReference type="Gene3D" id="2.60.120.200">
    <property type="match status" value="1"/>
</dbReference>
<evidence type="ECO:0000259" key="3">
    <source>
        <dbReference type="SMART" id="SM00560"/>
    </source>
</evidence>
<protein>
    <recommendedName>
        <fullName evidence="3">LamG-like jellyroll fold domain-containing protein</fullName>
    </recommendedName>
</protein>
<evidence type="ECO:0000313" key="5">
    <source>
        <dbReference type="Proteomes" id="UP000236724"/>
    </source>
</evidence>
<dbReference type="Proteomes" id="UP000236724">
    <property type="component" value="Unassembled WGS sequence"/>
</dbReference>
<dbReference type="InterPro" id="IPR006558">
    <property type="entry name" value="LamG-like"/>
</dbReference>
<evidence type="ECO:0000256" key="2">
    <source>
        <dbReference type="ARBA" id="ARBA00023157"/>
    </source>
</evidence>
<dbReference type="SUPFAM" id="SSF69318">
    <property type="entry name" value="Integrin alpha N-terminal domain"/>
    <property type="match status" value="2"/>
</dbReference>
<gene>
    <name evidence="4" type="ORF">MBHS_02851</name>
</gene>
<dbReference type="Gene3D" id="2.60.40.10">
    <property type="entry name" value="Immunoglobulins"/>
    <property type="match status" value="1"/>
</dbReference>
<dbReference type="PANTHER" id="PTHR44103">
    <property type="entry name" value="PROPROTEIN CONVERTASE P"/>
    <property type="match status" value="1"/>
</dbReference>